<comment type="caution">
    <text evidence="1">The sequence shown here is derived from an EMBL/GenBank/DDBJ whole genome shotgun (WGS) entry which is preliminary data.</text>
</comment>
<dbReference type="Proteomes" id="UP000186955">
    <property type="component" value="Unassembled WGS sequence"/>
</dbReference>
<proteinExistence type="predicted"/>
<organism evidence="1 2">
    <name type="scientific">Penicillium subrubescens</name>
    <dbReference type="NCBI Taxonomy" id="1316194"/>
    <lineage>
        <taxon>Eukaryota</taxon>
        <taxon>Fungi</taxon>
        <taxon>Dikarya</taxon>
        <taxon>Ascomycota</taxon>
        <taxon>Pezizomycotina</taxon>
        <taxon>Eurotiomycetes</taxon>
        <taxon>Eurotiomycetidae</taxon>
        <taxon>Eurotiales</taxon>
        <taxon>Aspergillaceae</taxon>
        <taxon>Penicillium</taxon>
    </lineage>
</organism>
<keyword evidence="2" id="KW-1185">Reference proteome</keyword>
<reference evidence="1 2" key="1">
    <citation type="submission" date="2016-10" db="EMBL/GenBank/DDBJ databases">
        <title>Genome sequence of the ascomycete fungus Penicillium subrubescens.</title>
        <authorList>
            <person name="De Vries R.P."/>
            <person name="Peng M."/>
            <person name="Dilokpimol A."/>
            <person name="Hilden K."/>
            <person name="Makela M.R."/>
            <person name="Grigoriev I."/>
            <person name="Riley R."/>
            <person name="Granchi Z."/>
        </authorList>
    </citation>
    <scope>NUCLEOTIDE SEQUENCE [LARGE SCALE GENOMIC DNA]</scope>
    <source>
        <strain evidence="1 2">CBS 132785</strain>
    </source>
</reference>
<gene>
    <name evidence="1" type="ORF">PENSUB_3623</name>
</gene>
<sequence>MALRFACPFDGANQGLFQSFGPMSIGATKGRSSLYLAGLLISSWFDYTWYLHYQQTEYHPKTPCLRLRSKQHMQNDS</sequence>
<name>A0A1Q5UEB8_9EURO</name>
<protein>
    <submittedName>
        <fullName evidence="1">Uncharacterized protein</fullName>
    </submittedName>
</protein>
<dbReference type="EMBL" id="MNBE01000310">
    <property type="protein sequence ID" value="OKP10803.1"/>
    <property type="molecule type" value="Genomic_DNA"/>
</dbReference>
<evidence type="ECO:0000313" key="2">
    <source>
        <dbReference type="Proteomes" id="UP000186955"/>
    </source>
</evidence>
<accession>A0A1Q5UEB8</accession>
<dbReference type="AlphaFoldDB" id="A0A1Q5UEB8"/>
<evidence type="ECO:0000313" key="1">
    <source>
        <dbReference type="EMBL" id="OKP10803.1"/>
    </source>
</evidence>